<proteinExistence type="predicted"/>
<organism evidence="1 2">
    <name type="scientific">Rhizobium mongolense</name>
    <dbReference type="NCBI Taxonomy" id="57676"/>
    <lineage>
        <taxon>Bacteria</taxon>
        <taxon>Pseudomonadati</taxon>
        <taxon>Pseudomonadota</taxon>
        <taxon>Alphaproteobacteria</taxon>
        <taxon>Hyphomicrobiales</taxon>
        <taxon>Rhizobiaceae</taxon>
        <taxon>Rhizobium/Agrobacterium group</taxon>
        <taxon>Rhizobium</taxon>
    </lineage>
</organism>
<gene>
    <name evidence="1" type="ORF">GGD56_003242</name>
</gene>
<dbReference type="EMBL" id="JACIFX010000004">
    <property type="protein sequence ID" value="MBB4229391.1"/>
    <property type="molecule type" value="Genomic_DNA"/>
</dbReference>
<keyword evidence="2" id="KW-1185">Reference proteome</keyword>
<evidence type="ECO:0000313" key="2">
    <source>
        <dbReference type="Proteomes" id="UP000551353"/>
    </source>
</evidence>
<dbReference type="Proteomes" id="UP000551353">
    <property type="component" value="Unassembled WGS sequence"/>
</dbReference>
<comment type="caution">
    <text evidence="1">The sequence shown here is derived from an EMBL/GenBank/DDBJ whole genome shotgun (WGS) entry which is preliminary data.</text>
</comment>
<protein>
    <submittedName>
        <fullName evidence="1">Uncharacterized protein</fullName>
    </submittedName>
</protein>
<accession>A0ABR6INC0</accession>
<reference evidence="1 2" key="1">
    <citation type="submission" date="2020-08" db="EMBL/GenBank/DDBJ databases">
        <title>Genomic Encyclopedia of Type Strains, Phase IV (KMG-V): Genome sequencing to study the core and pangenomes of soil and plant-associated prokaryotes.</title>
        <authorList>
            <person name="Whitman W."/>
        </authorList>
    </citation>
    <scope>NUCLEOTIDE SEQUENCE [LARGE SCALE GENOMIC DNA]</scope>
    <source>
        <strain evidence="1 2">SEMIA 4087</strain>
    </source>
</reference>
<name>A0ABR6INC0_9HYPH</name>
<evidence type="ECO:0000313" key="1">
    <source>
        <dbReference type="EMBL" id="MBB4229391.1"/>
    </source>
</evidence>
<sequence length="152" mass="17166">MVTQVPFEQRRAPCFRIELSSVPFKGLPDKDGEFFVNIGPRSSCTLFANGIGIAYRLQEIRCALLANGEKTEMVGIVDLRISGIRDLFRQPIRKHRNRDFADAAEIDEGQRDINAFHAFRTEGRRQAGIDQHRRGDARIAVRLFEAPPVDAA</sequence>